<organism evidence="2 3">
    <name type="scientific">Vibrio gallaecicus</name>
    <dbReference type="NCBI Taxonomy" id="552386"/>
    <lineage>
        <taxon>Bacteria</taxon>
        <taxon>Pseudomonadati</taxon>
        <taxon>Pseudomonadota</taxon>
        <taxon>Gammaproteobacteria</taxon>
        <taxon>Vibrionales</taxon>
        <taxon>Vibrionaceae</taxon>
        <taxon>Vibrio</taxon>
    </lineage>
</organism>
<proteinExistence type="predicted"/>
<keyword evidence="3" id="KW-1185">Reference proteome</keyword>
<evidence type="ECO:0000256" key="1">
    <source>
        <dbReference type="SAM" id="Phobius"/>
    </source>
</evidence>
<accession>A0ABV4N9A8</accession>
<dbReference type="RefSeq" id="WP_137373689.1">
    <property type="nucleotide sequence ID" value="NZ_AP025491.1"/>
</dbReference>
<keyword evidence="1" id="KW-0812">Transmembrane</keyword>
<sequence length="88" mass="9554">MNFKIIFGIAAVLCGLFSASYIIVGGSHFPMSQWPQEAFQGLIFTIVWGFGVSSFVATAFTLLIFFTIGVVSYAIGYKLASFIPGQED</sequence>
<keyword evidence="1" id="KW-1133">Transmembrane helix</keyword>
<name>A0ABV4N9A8_9VIBR</name>
<evidence type="ECO:0000313" key="2">
    <source>
        <dbReference type="EMBL" id="MFA0567995.1"/>
    </source>
</evidence>
<comment type="caution">
    <text evidence="2">The sequence shown here is derived from an EMBL/GenBank/DDBJ whole genome shotgun (WGS) entry which is preliminary data.</text>
</comment>
<reference evidence="2 3" key="1">
    <citation type="journal article" date="2024" name="ISME J.">
        <title>Tailless and filamentous prophages are predominant in marine Vibrio.</title>
        <authorList>
            <person name="Steensen K."/>
            <person name="Seneca J."/>
            <person name="Bartlau N."/>
            <person name="Yu X.A."/>
            <person name="Hussain F.A."/>
            <person name="Polz M.F."/>
        </authorList>
    </citation>
    <scope>NUCLEOTIDE SEQUENCE [LARGE SCALE GENOMIC DNA]</scope>
    <source>
        <strain evidence="2 3">10N.222.51.A1</strain>
    </source>
</reference>
<dbReference type="Proteomes" id="UP001570417">
    <property type="component" value="Unassembled WGS sequence"/>
</dbReference>
<protein>
    <submittedName>
        <fullName evidence="2">Uncharacterized protein</fullName>
    </submittedName>
</protein>
<evidence type="ECO:0000313" key="3">
    <source>
        <dbReference type="Proteomes" id="UP001570417"/>
    </source>
</evidence>
<gene>
    <name evidence="2" type="ORF">AB4566_06875</name>
</gene>
<dbReference type="EMBL" id="JBFRUW010000018">
    <property type="protein sequence ID" value="MFA0567995.1"/>
    <property type="molecule type" value="Genomic_DNA"/>
</dbReference>
<keyword evidence="1" id="KW-0472">Membrane</keyword>
<feature type="transmembrane region" description="Helical" evidence="1">
    <location>
        <begin position="42"/>
        <end position="75"/>
    </location>
</feature>